<dbReference type="Pfam" id="PF03050">
    <property type="entry name" value="DDE_Tnp_IS66"/>
    <property type="match status" value="1"/>
</dbReference>
<dbReference type="InterPro" id="IPR052344">
    <property type="entry name" value="Transposase-related"/>
</dbReference>
<dbReference type="InterPro" id="IPR004291">
    <property type="entry name" value="Transposase_IS66_central"/>
</dbReference>
<dbReference type="RefSeq" id="WP_171469942.1">
    <property type="nucleotide sequence ID" value="NZ_CP053452.2"/>
</dbReference>
<evidence type="ECO:0000313" key="4">
    <source>
        <dbReference type="Proteomes" id="UP000503447"/>
    </source>
</evidence>
<evidence type="ECO:0000259" key="2">
    <source>
        <dbReference type="Pfam" id="PF03050"/>
    </source>
</evidence>
<organism evidence="3 4">
    <name type="scientific">Frigoriglobus tundricola</name>
    <dbReference type="NCBI Taxonomy" id="2774151"/>
    <lineage>
        <taxon>Bacteria</taxon>
        <taxon>Pseudomonadati</taxon>
        <taxon>Planctomycetota</taxon>
        <taxon>Planctomycetia</taxon>
        <taxon>Gemmatales</taxon>
        <taxon>Gemmataceae</taxon>
        <taxon>Frigoriglobus</taxon>
    </lineage>
</organism>
<keyword evidence="4" id="KW-1185">Reference proteome</keyword>
<dbReference type="PANTHER" id="PTHR33678:SF1">
    <property type="entry name" value="BLL1576 PROTEIN"/>
    <property type="match status" value="1"/>
</dbReference>
<evidence type="ECO:0000256" key="1">
    <source>
        <dbReference type="SAM" id="MobiDB-lite"/>
    </source>
</evidence>
<dbReference type="PANTHER" id="PTHR33678">
    <property type="entry name" value="BLL1576 PROTEIN"/>
    <property type="match status" value="1"/>
</dbReference>
<gene>
    <name evidence="3" type="ORF">FTUN_1328</name>
</gene>
<feature type="domain" description="Transposase IS66 central" evidence="2">
    <location>
        <begin position="150"/>
        <end position="416"/>
    </location>
</feature>
<dbReference type="KEGG" id="ftj:FTUN_1328"/>
<reference evidence="4" key="1">
    <citation type="submission" date="2020-05" db="EMBL/GenBank/DDBJ databases">
        <title>Frigoriglobus tundricola gen. nov., sp. nov., a psychrotolerant cellulolytic planctomycete of the family Gemmataceae with two divergent copies of 16S rRNA gene.</title>
        <authorList>
            <person name="Kulichevskaya I.S."/>
            <person name="Ivanova A.A."/>
            <person name="Naumoff D.G."/>
            <person name="Beletsky A.V."/>
            <person name="Rijpstra W.I.C."/>
            <person name="Sinninghe Damste J.S."/>
            <person name="Mardanov A.V."/>
            <person name="Ravin N.V."/>
            <person name="Dedysh S.N."/>
        </authorList>
    </citation>
    <scope>NUCLEOTIDE SEQUENCE [LARGE SCALE GENOMIC DNA]</scope>
    <source>
        <strain evidence="4">PL17</strain>
    </source>
</reference>
<name>A0A6M5YIE3_9BACT</name>
<feature type="region of interest" description="Disordered" evidence="1">
    <location>
        <begin position="31"/>
        <end position="80"/>
    </location>
</feature>
<protein>
    <submittedName>
        <fullName evidence="3">Mobile element protein</fullName>
    </submittedName>
</protein>
<dbReference type="AlphaFoldDB" id="A0A6M5YIE3"/>
<sequence>MDEPSCPGCRELSKQVAELTAQVAELTRKLDEAVRAGKRQAAPFRKGPPKPDPKTPGRKPGDAHGKHGHRPPPPPEQVAECHEAHLPDACPHCRGRLVETGTADQYQTDIPRTPLIRKFRVHIGHCEACGKRTQGRHPLQTSDTLGAAASQIGPNAQAAAAILHTQMGLSHGKVAAVFDALFGITLTRGASAQIDLRAAVRLEPDYTQILDEVRSSEQIAGDETGWRIGGHPAWLHAWVGDRATAYAIDSKRSADVLERVIGRDWSGVLSHDGFASYERFEGAIHQQCVAHVLRRARELLERATRGAVRFPRQVIALFTEAVHWRNGYVPGTWSDNQLDAHRVSFDDRLLELVRRPRAVPEYATLARHLRNHFEQWFAFVFDPRIEPTNWKAEQAIRPAVVNRKVWGGNRTEVGAKAQGVLMSVFETCRRQALSVVDHVSQSLRWFGNRLLPRPTLLPARQPSPN</sequence>
<dbReference type="Proteomes" id="UP000503447">
    <property type="component" value="Chromosome"/>
</dbReference>
<evidence type="ECO:0000313" key="3">
    <source>
        <dbReference type="EMBL" id="QJW93817.1"/>
    </source>
</evidence>
<accession>A0A6M5YIE3</accession>
<feature type="compositionally biased region" description="Basic and acidic residues" evidence="1">
    <location>
        <begin position="49"/>
        <end position="65"/>
    </location>
</feature>
<proteinExistence type="predicted"/>
<dbReference type="EMBL" id="CP053452">
    <property type="protein sequence ID" value="QJW93817.1"/>
    <property type="molecule type" value="Genomic_DNA"/>
</dbReference>
<dbReference type="NCBIfam" id="NF033517">
    <property type="entry name" value="transpos_IS66"/>
    <property type="match status" value="1"/>
</dbReference>